<keyword evidence="11" id="KW-1185">Reference proteome</keyword>
<evidence type="ECO:0000313" key="11">
    <source>
        <dbReference type="Proteomes" id="UP001055439"/>
    </source>
</evidence>
<dbReference type="InterPro" id="IPR016166">
    <property type="entry name" value="FAD-bd_PCMH"/>
</dbReference>
<organism evidence="10 11">
    <name type="scientific">Musa troglodytarum</name>
    <name type="common">fe'i banana</name>
    <dbReference type="NCBI Taxonomy" id="320322"/>
    <lineage>
        <taxon>Eukaryota</taxon>
        <taxon>Viridiplantae</taxon>
        <taxon>Streptophyta</taxon>
        <taxon>Embryophyta</taxon>
        <taxon>Tracheophyta</taxon>
        <taxon>Spermatophyta</taxon>
        <taxon>Magnoliopsida</taxon>
        <taxon>Liliopsida</taxon>
        <taxon>Zingiberales</taxon>
        <taxon>Musaceae</taxon>
        <taxon>Musa</taxon>
    </lineage>
</organism>
<dbReference type="InterPro" id="IPR016167">
    <property type="entry name" value="FAD-bd_PCMH_sub1"/>
</dbReference>
<dbReference type="EMBL" id="CP097503">
    <property type="protein sequence ID" value="URD78598.1"/>
    <property type="molecule type" value="Genomic_DNA"/>
</dbReference>
<sequence>MAESYRNVIILLLLSCCCFFVSVASYPVAPSGYDGVRKLVSCLTSAGVDNYTVPTANPLISDTSLYYLFLNFSIQNLRFAPRPGLARPAAIVLPGNRMHLRSTVLCCRAACFGVRIRSGGHSYEGLSYSEDSGVAAPFVVVDLMRLNRVRVEPESRTAWVESGATLGETYHAIAASSDSLAFSAGSCPTVGSGGHIAGGGFGLLSRKYGLAADNVVDAVLIDADGRVMDRESMGEDVFWAIRGGGGGGWGAVYAWRIQLLPVPTRVTGFIVNRPGSTRLVAELVHKWQLVAPSLPDEFYLSAFVGAGLPELDHVEMSATFKGFYLGPKSEAVSIMARSFPELQLVDTDCHETSWIKSVLYFSGLPNGSTVSDLKDRILRGKKSFKAKSDYVRIPISKSNLTRAFDLLSQEPKAYLIMDPYGGAMARIRSDHIPFPHRSGNLYAIQYMIEWTAEEEASSKEHLQWIRGYYNHMGDYVSKGPRAAYVNYLDLDLGTNRWTVGMGDLNDRTANARSWGEKYFLGNYDRLVRAKTAVDPYDVFNNAQSIPPNSSEHKDMISRNSATEEYIS</sequence>
<evidence type="ECO:0000259" key="9">
    <source>
        <dbReference type="PROSITE" id="PS51387"/>
    </source>
</evidence>
<dbReference type="SUPFAM" id="SSF56176">
    <property type="entry name" value="FAD-binding/transporter-associated domain-like"/>
    <property type="match status" value="1"/>
</dbReference>
<evidence type="ECO:0000256" key="4">
    <source>
        <dbReference type="ARBA" id="ARBA00022729"/>
    </source>
</evidence>
<protein>
    <submittedName>
        <fullName evidence="10">Berberine and berberine like</fullName>
    </submittedName>
</protein>
<accession>A0A9E7JEX2</accession>
<evidence type="ECO:0000256" key="5">
    <source>
        <dbReference type="ARBA" id="ARBA00022827"/>
    </source>
</evidence>
<evidence type="ECO:0000256" key="6">
    <source>
        <dbReference type="ARBA" id="ARBA00023180"/>
    </source>
</evidence>
<dbReference type="Gene3D" id="3.30.465.10">
    <property type="match status" value="1"/>
</dbReference>
<dbReference type="OrthoDB" id="407275at2759"/>
<dbReference type="PANTHER" id="PTHR32448">
    <property type="entry name" value="OS08G0158400 PROTEIN"/>
    <property type="match status" value="1"/>
</dbReference>
<gene>
    <name evidence="10" type="ORF">MUK42_02164</name>
</gene>
<feature type="domain" description="FAD-binding PCMH-type" evidence="9">
    <location>
        <begin position="84"/>
        <end position="262"/>
    </location>
</feature>
<dbReference type="Gene3D" id="3.40.462.20">
    <property type="match status" value="1"/>
</dbReference>
<dbReference type="Proteomes" id="UP001055439">
    <property type="component" value="Chromosome 10"/>
</dbReference>
<proteinExistence type="inferred from homology"/>
<keyword evidence="4 8" id="KW-0732">Signal</keyword>
<dbReference type="PROSITE" id="PS51387">
    <property type="entry name" value="FAD_PCMH"/>
    <property type="match status" value="1"/>
</dbReference>
<dbReference type="Pfam" id="PF08031">
    <property type="entry name" value="BBE"/>
    <property type="match status" value="1"/>
</dbReference>
<dbReference type="InterPro" id="IPR036318">
    <property type="entry name" value="FAD-bd_PCMH-like_sf"/>
</dbReference>
<evidence type="ECO:0000256" key="3">
    <source>
        <dbReference type="ARBA" id="ARBA00022630"/>
    </source>
</evidence>
<comment type="similarity">
    <text evidence="2">Belongs to the oxygen-dependent FAD-linked oxidoreductase family.</text>
</comment>
<dbReference type="Gene3D" id="3.30.43.10">
    <property type="entry name" value="Uridine Diphospho-n-acetylenolpyruvylglucosamine Reductase, domain 2"/>
    <property type="match status" value="1"/>
</dbReference>
<dbReference type="Pfam" id="PF01565">
    <property type="entry name" value="FAD_binding_4"/>
    <property type="match status" value="1"/>
</dbReference>
<dbReference type="AlphaFoldDB" id="A0A9E7JEX2"/>
<dbReference type="InterPro" id="IPR012951">
    <property type="entry name" value="BBE"/>
</dbReference>
<feature type="compositionally biased region" description="Polar residues" evidence="7">
    <location>
        <begin position="557"/>
        <end position="567"/>
    </location>
</feature>
<dbReference type="InterPro" id="IPR006094">
    <property type="entry name" value="Oxid_FAD_bind_N"/>
</dbReference>
<dbReference type="InterPro" id="IPR016169">
    <property type="entry name" value="FAD-bd_PCMH_sub2"/>
</dbReference>
<comment type="cofactor">
    <cofactor evidence="1">
        <name>FAD</name>
        <dbReference type="ChEBI" id="CHEBI:57692"/>
    </cofactor>
</comment>
<feature type="region of interest" description="Disordered" evidence="7">
    <location>
        <begin position="544"/>
        <end position="567"/>
    </location>
</feature>
<evidence type="ECO:0000256" key="2">
    <source>
        <dbReference type="ARBA" id="ARBA00005466"/>
    </source>
</evidence>
<dbReference type="GO" id="GO:0071949">
    <property type="term" value="F:FAD binding"/>
    <property type="evidence" value="ECO:0007669"/>
    <property type="project" value="InterPro"/>
</dbReference>
<reference evidence="10" key="1">
    <citation type="submission" date="2022-05" db="EMBL/GenBank/DDBJ databases">
        <title>The Musa troglodytarum L. genome provides insights into the mechanism of non-climacteric behaviour and enrichment of carotenoids.</title>
        <authorList>
            <person name="Wang J."/>
        </authorList>
    </citation>
    <scope>NUCLEOTIDE SEQUENCE</scope>
    <source>
        <tissue evidence="10">Leaf</tissue>
    </source>
</reference>
<feature type="signal peptide" evidence="8">
    <location>
        <begin position="1"/>
        <end position="25"/>
    </location>
</feature>
<name>A0A9E7JEX2_9LILI</name>
<dbReference type="GO" id="GO:0016491">
    <property type="term" value="F:oxidoreductase activity"/>
    <property type="evidence" value="ECO:0007669"/>
    <property type="project" value="InterPro"/>
</dbReference>
<evidence type="ECO:0000313" key="10">
    <source>
        <dbReference type="EMBL" id="URD78598.1"/>
    </source>
</evidence>
<keyword evidence="3" id="KW-0285">Flavoprotein</keyword>
<evidence type="ECO:0000256" key="8">
    <source>
        <dbReference type="SAM" id="SignalP"/>
    </source>
</evidence>
<evidence type="ECO:0000256" key="1">
    <source>
        <dbReference type="ARBA" id="ARBA00001974"/>
    </source>
</evidence>
<feature type="chain" id="PRO_5039243516" evidence="8">
    <location>
        <begin position="26"/>
        <end position="567"/>
    </location>
</feature>
<evidence type="ECO:0000256" key="7">
    <source>
        <dbReference type="SAM" id="MobiDB-lite"/>
    </source>
</evidence>
<keyword evidence="6" id="KW-0325">Glycoprotein</keyword>
<keyword evidence="5" id="KW-0274">FAD</keyword>